<keyword evidence="8" id="KW-1185">Reference proteome</keyword>
<evidence type="ECO:0000256" key="1">
    <source>
        <dbReference type="ARBA" id="ARBA00004141"/>
    </source>
</evidence>
<feature type="transmembrane region" description="Helical" evidence="6">
    <location>
        <begin position="176"/>
        <end position="195"/>
    </location>
</feature>
<name>A0A1V9ZX21_9STRA</name>
<accession>A0A1V9ZX21</accession>
<dbReference type="PANTHER" id="PTHR19432">
    <property type="entry name" value="SUGAR TRANSPORTER"/>
    <property type="match status" value="1"/>
</dbReference>
<protein>
    <submittedName>
        <fullName evidence="7">Glycoside-Pentoside-Hexuronide (GPH):Cation Symporter Family</fullName>
    </submittedName>
</protein>
<dbReference type="Proteomes" id="UP000243217">
    <property type="component" value="Unassembled WGS sequence"/>
</dbReference>
<feature type="transmembrane region" description="Helical" evidence="6">
    <location>
        <begin position="323"/>
        <end position="343"/>
    </location>
</feature>
<feature type="transmembrane region" description="Helical" evidence="6">
    <location>
        <begin position="30"/>
        <end position="49"/>
    </location>
</feature>
<feature type="transmembrane region" description="Helical" evidence="6">
    <location>
        <begin position="256"/>
        <end position="273"/>
    </location>
</feature>
<comment type="subcellular location">
    <subcellularLocation>
        <location evidence="1">Membrane</location>
        <topology evidence="1">Multi-pass membrane protein</topology>
    </subcellularLocation>
</comment>
<evidence type="ECO:0000313" key="8">
    <source>
        <dbReference type="Proteomes" id="UP000243217"/>
    </source>
</evidence>
<proteinExistence type="predicted"/>
<keyword evidence="2" id="KW-0813">Transport</keyword>
<keyword evidence="4 6" id="KW-1133">Transmembrane helix</keyword>
<dbReference type="Gene3D" id="1.20.1250.20">
    <property type="entry name" value="MFS general substrate transporter like domains"/>
    <property type="match status" value="2"/>
</dbReference>
<evidence type="ECO:0000256" key="6">
    <source>
        <dbReference type="SAM" id="Phobius"/>
    </source>
</evidence>
<sequence>MMRDAAITAQDTDEENTLDTIRFEKSHCSIAFLLLLCAPRLAIQMAWAAQWAALGPKLEADHDSSWSVQLIQIIGPITGLIVYPMVGVYSDNCLSKYGRRRPFLLGGAIATTVSWLLMMLIDYVGDALGKGWRDTYAVILYALMGISVNVAQVPSTLIIADFAGDRQVTAYSIGQAYTIIGALFVSGYITIFGPAHGSFNSFLAMLIIILLATILPVCYFVKETPHIPDDPSSKPVKFKDAIFAVYTGVRYLRKVLAVYCICFVLVLFGYSCYNGNKSQYFGLVVNGGSSKGADKCLDCVKPLLNSCVPCNKKQNLYNDGVQFAGGIVDTLHLLLGLVFLPILPYLVRKFGARRVFVYSLLPQVLLVIPFFVRQKTVAAVVIVLISITQNMIFAMAIPVILHVIGYGEANGLGMFAGAFNSANCLGQFLTFIMTTIMVAANVSHALPLLVGGIVTFIAFLVAFFKFQIKMYTL</sequence>
<keyword evidence="3 6" id="KW-0812">Transmembrane</keyword>
<reference evidence="7 8" key="1">
    <citation type="journal article" date="2014" name="Genome Biol. Evol.">
        <title>The secreted proteins of Achlya hypogyna and Thraustotheca clavata identify the ancestral oomycete secretome and reveal gene acquisitions by horizontal gene transfer.</title>
        <authorList>
            <person name="Misner I."/>
            <person name="Blouin N."/>
            <person name="Leonard G."/>
            <person name="Richards T.A."/>
            <person name="Lane C.E."/>
        </authorList>
    </citation>
    <scope>NUCLEOTIDE SEQUENCE [LARGE SCALE GENOMIC DNA]</scope>
    <source>
        <strain evidence="7 8">ATCC 34112</strain>
    </source>
</reference>
<dbReference type="InterPro" id="IPR011701">
    <property type="entry name" value="MFS"/>
</dbReference>
<feature type="transmembrane region" description="Helical" evidence="6">
    <location>
        <begin position="413"/>
        <end position="439"/>
    </location>
</feature>
<comment type="caution">
    <text evidence="7">The sequence shown here is derived from an EMBL/GenBank/DDBJ whole genome shotgun (WGS) entry which is preliminary data.</text>
</comment>
<dbReference type="GO" id="GO:0008506">
    <property type="term" value="F:sucrose:proton symporter activity"/>
    <property type="evidence" value="ECO:0007669"/>
    <property type="project" value="TreeGrafter"/>
</dbReference>
<dbReference type="OrthoDB" id="28755at2759"/>
<evidence type="ECO:0000256" key="3">
    <source>
        <dbReference type="ARBA" id="ARBA00022692"/>
    </source>
</evidence>
<organism evidence="7 8">
    <name type="scientific">Thraustotheca clavata</name>
    <dbReference type="NCBI Taxonomy" id="74557"/>
    <lineage>
        <taxon>Eukaryota</taxon>
        <taxon>Sar</taxon>
        <taxon>Stramenopiles</taxon>
        <taxon>Oomycota</taxon>
        <taxon>Saprolegniomycetes</taxon>
        <taxon>Saprolegniales</taxon>
        <taxon>Achlyaceae</taxon>
        <taxon>Thraustotheca</taxon>
    </lineage>
</organism>
<dbReference type="Pfam" id="PF07690">
    <property type="entry name" value="MFS_1"/>
    <property type="match status" value="1"/>
</dbReference>
<evidence type="ECO:0000256" key="4">
    <source>
        <dbReference type="ARBA" id="ARBA00022989"/>
    </source>
</evidence>
<dbReference type="GO" id="GO:0016020">
    <property type="term" value="C:membrane"/>
    <property type="evidence" value="ECO:0007669"/>
    <property type="project" value="UniProtKB-SubCell"/>
</dbReference>
<dbReference type="EMBL" id="JNBS01001114">
    <property type="protein sequence ID" value="OQS02556.1"/>
    <property type="molecule type" value="Genomic_DNA"/>
</dbReference>
<dbReference type="AlphaFoldDB" id="A0A1V9ZX21"/>
<feature type="transmembrane region" description="Helical" evidence="6">
    <location>
        <begin position="69"/>
        <end position="90"/>
    </location>
</feature>
<dbReference type="InterPro" id="IPR036259">
    <property type="entry name" value="MFS_trans_sf"/>
</dbReference>
<dbReference type="SUPFAM" id="SSF103473">
    <property type="entry name" value="MFS general substrate transporter"/>
    <property type="match status" value="1"/>
</dbReference>
<keyword evidence="5 6" id="KW-0472">Membrane</keyword>
<feature type="transmembrane region" description="Helical" evidence="6">
    <location>
        <begin position="102"/>
        <end position="124"/>
    </location>
</feature>
<feature type="transmembrane region" description="Helical" evidence="6">
    <location>
        <begin position="201"/>
        <end position="221"/>
    </location>
</feature>
<feature type="transmembrane region" description="Helical" evidence="6">
    <location>
        <begin position="378"/>
        <end position="401"/>
    </location>
</feature>
<feature type="transmembrane region" description="Helical" evidence="6">
    <location>
        <begin position="445"/>
        <end position="464"/>
    </location>
</feature>
<feature type="transmembrane region" description="Helical" evidence="6">
    <location>
        <begin position="136"/>
        <end position="164"/>
    </location>
</feature>
<evidence type="ECO:0000256" key="2">
    <source>
        <dbReference type="ARBA" id="ARBA00022448"/>
    </source>
</evidence>
<evidence type="ECO:0000313" key="7">
    <source>
        <dbReference type="EMBL" id="OQS02556.1"/>
    </source>
</evidence>
<feature type="transmembrane region" description="Helical" evidence="6">
    <location>
        <begin position="355"/>
        <end position="372"/>
    </location>
</feature>
<evidence type="ECO:0000256" key="5">
    <source>
        <dbReference type="ARBA" id="ARBA00023136"/>
    </source>
</evidence>
<gene>
    <name evidence="7" type="ORF">THRCLA_05084</name>
</gene>
<dbReference type="PANTHER" id="PTHR19432:SF26">
    <property type="entry name" value="MAJOR FACILITATOR SUPERFAMILY (MFS) PROFILE DOMAIN-CONTAINING PROTEIN"/>
    <property type="match status" value="1"/>
</dbReference>